<keyword evidence="3" id="KW-1185">Reference proteome</keyword>
<sequence>MPVVNATEAKHMGNYARLVTLFIAFFAVACASEETGSATPIDGPETVSVDPDKTGFAERTPADSTAENALALEPGLYVAEGSDCRNPANAGYRVWTGRGLEGSATDDCTFEVVSVDGETYTGRQSCANTSDGNPSPVEITIEILEPSSFILTEADETVHLTLCPEGVAPAWVAEKLVDE</sequence>
<evidence type="ECO:0000313" key="2">
    <source>
        <dbReference type="EMBL" id="PPK87257.1"/>
    </source>
</evidence>
<feature type="region of interest" description="Disordered" evidence="1">
    <location>
        <begin position="35"/>
        <end position="59"/>
    </location>
</feature>
<organism evidence="2 3">
    <name type="scientific">Neolewinella xylanilytica</name>
    <dbReference type="NCBI Taxonomy" id="1514080"/>
    <lineage>
        <taxon>Bacteria</taxon>
        <taxon>Pseudomonadati</taxon>
        <taxon>Bacteroidota</taxon>
        <taxon>Saprospiria</taxon>
        <taxon>Saprospirales</taxon>
        <taxon>Lewinellaceae</taxon>
        <taxon>Neolewinella</taxon>
    </lineage>
</organism>
<name>A0A2S6I716_9BACT</name>
<dbReference type="EMBL" id="PTJC01000005">
    <property type="protein sequence ID" value="PPK87257.1"/>
    <property type="molecule type" value="Genomic_DNA"/>
</dbReference>
<comment type="caution">
    <text evidence="2">The sequence shown here is derived from an EMBL/GenBank/DDBJ whole genome shotgun (WGS) entry which is preliminary data.</text>
</comment>
<dbReference type="RefSeq" id="WP_104417871.1">
    <property type="nucleotide sequence ID" value="NZ_PTJC01000005.1"/>
</dbReference>
<reference evidence="2 3" key="1">
    <citation type="submission" date="2018-02" db="EMBL/GenBank/DDBJ databases">
        <title>Genomic Encyclopedia of Archaeal and Bacterial Type Strains, Phase II (KMG-II): from individual species to whole genera.</title>
        <authorList>
            <person name="Goeker M."/>
        </authorList>
    </citation>
    <scope>NUCLEOTIDE SEQUENCE [LARGE SCALE GENOMIC DNA]</scope>
    <source>
        <strain evidence="2 3">DSM 29526</strain>
    </source>
</reference>
<dbReference type="Proteomes" id="UP000237662">
    <property type="component" value="Unassembled WGS sequence"/>
</dbReference>
<dbReference type="AlphaFoldDB" id="A0A2S6I716"/>
<accession>A0A2S6I716</accession>
<proteinExistence type="predicted"/>
<dbReference type="OrthoDB" id="8778063at2"/>
<protein>
    <submittedName>
        <fullName evidence="2">Uncharacterized protein</fullName>
    </submittedName>
</protein>
<gene>
    <name evidence="2" type="ORF">CLV84_0194</name>
</gene>
<evidence type="ECO:0000256" key="1">
    <source>
        <dbReference type="SAM" id="MobiDB-lite"/>
    </source>
</evidence>
<evidence type="ECO:0000313" key="3">
    <source>
        <dbReference type="Proteomes" id="UP000237662"/>
    </source>
</evidence>